<evidence type="ECO:0000313" key="1">
    <source>
        <dbReference type="EMBL" id="VAW65832.1"/>
    </source>
</evidence>
<accession>A0A3B0XRK9</accession>
<dbReference type="AlphaFoldDB" id="A0A3B0XRK9"/>
<dbReference type="Gene3D" id="1.25.40.10">
    <property type="entry name" value="Tetratricopeptide repeat domain"/>
    <property type="match status" value="1"/>
</dbReference>
<dbReference type="EMBL" id="UOFI01000069">
    <property type="protein sequence ID" value="VAW65832.1"/>
    <property type="molecule type" value="Genomic_DNA"/>
</dbReference>
<name>A0A3B0XRK9_9ZZZZ</name>
<reference evidence="1" key="1">
    <citation type="submission" date="2018-06" db="EMBL/GenBank/DDBJ databases">
        <authorList>
            <person name="Zhirakovskaya E."/>
        </authorList>
    </citation>
    <scope>NUCLEOTIDE SEQUENCE</scope>
</reference>
<organism evidence="1">
    <name type="scientific">hydrothermal vent metagenome</name>
    <dbReference type="NCBI Taxonomy" id="652676"/>
    <lineage>
        <taxon>unclassified sequences</taxon>
        <taxon>metagenomes</taxon>
        <taxon>ecological metagenomes</taxon>
    </lineage>
</organism>
<proteinExistence type="predicted"/>
<dbReference type="InterPro" id="IPR036944">
    <property type="entry name" value="PPIase_FKBP_N_sf"/>
</dbReference>
<dbReference type="InterPro" id="IPR011990">
    <property type="entry name" value="TPR-like_helical_dom_sf"/>
</dbReference>
<protein>
    <submittedName>
        <fullName evidence="1">Uncharacterized protein</fullName>
    </submittedName>
</protein>
<dbReference type="Gene3D" id="1.10.287.460">
    <property type="entry name" value="Peptidyl-prolyl cis-trans isomerase, FKBP-type, N-terminal domain"/>
    <property type="match status" value="1"/>
</dbReference>
<gene>
    <name evidence="1" type="ORF">MNBD_GAMMA09-3315</name>
</gene>
<sequence length="463" mass="54009">MSNFYRLTLILLLSVLWITGAIYDYNYWDSSKTKAYAWNYTLEKDNVKYYQEYLNNHQNSKHSAEAMKLLKIAMIRKEATDWKNTNDINTAEDFHKFLKKYPKTEHKDEISKALDKINKEKKYASISNLWLNIIKQLQKRENLYSNLTGTGVVTLSSKESERKQKEKTKPKKIVPVVEIIINKSVNSLTIIYKNNGKFLQVNSKGSNKKIDKNLLKIVSIILKNKYWEGEKNAKRGVVLIFPRRYSSNEKEVFEKTIINLLSNFSKAINQDKYNTRLLTFWRLLEEDTSDSMLILSKNAYTSKEIYKLYTRKKYFTTDLVDNKKRWSYASGYIFGRVIRDTPILLNENHIAKGIKDGMKMAPPNLPFTELNNILTEFTTSSDNWKLLKKKKDYDKILSYAMGYLFGTKIRMSKYPVSVSSSAKGIARGSALEKPKFGIKIRQQKHWSLNKFFEENGVFSAGVE</sequence>
<dbReference type="GO" id="GO:0006457">
    <property type="term" value="P:protein folding"/>
    <property type="evidence" value="ECO:0007669"/>
    <property type="project" value="InterPro"/>
</dbReference>